<evidence type="ECO:0000256" key="1">
    <source>
        <dbReference type="SAM" id="MobiDB-lite"/>
    </source>
</evidence>
<protein>
    <submittedName>
        <fullName evidence="2">Uncharacterized protein</fullName>
    </submittedName>
</protein>
<feature type="compositionally biased region" description="Basic and acidic residues" evidence="1">
    <location>
        <begin position="385"/>
        <end position="396"/>
    </location>
</feature>
<feature type="compositionally biased region" description="Basic and acidic residues" evidence="1">
    <location>
        <begin position="589"/>
        <end position="599"/>
    </location>
</feature>
<dbReference type="InParanoid" id="A0A5C3PTU0"/>
<accession>A0A5C3PTU0</accession>
<feature type="region of interest" description="Disordered" evidence="1">
    <location>
        <begin position="343"/>
        <end position="362"/>
    </location>
</feature>
<evidence type="ECO:0000313" key="3">
    <source>
        <dbReference type="Proteomes" id="UP000308197"/>
    </source>
</evidence>
<feature type="compositionally biased region" description="Polar residues" evidence="1">
    <location>
        <begin position="345"/>
        <end position="362"/>
    </location>
</feature>
<feature type="compositionally biased region" description="Low complexity" evidence="1">
    <location>
        <begin position="549"/>
        <end position="576"/>
    </location>
</feature>
<organism evidence="2 3">
    <name type="scientific">Polyporus arcularius HHB13444</name>
    <dbReference type="NCBI Taxonomy" id="1314778"/>
    <lineage>
        <taxon>Eukaryota</taxon>
        <taxon>Fungi</taxon>
        <taxon>Dikarya</taxon>
        <taxon>Basidiomycota</taxon>
        <taxon>Agaricomycotina</taxon>
        <taxon>Agaricomycetes</taxon>
        <taxon>Polyporales</taxon>
        <taxon>Polyporaceae</taxon>
        <taxon>Polyporus</taxon>
    </lineage>
</organism>
<feature type="region of interest" description="Disordered" evidence="1">
    <location>
        <begin position="381"/>
        <end position="424"/>
    </location>
</feature>
<sequence>MASITPAPTQNPVRSQTLTPPLGNVLVFATPEEGEIVEHTQPRGHEGQAARAANASFASTTSLPSVVSSLNCPPTPMRKLMRSQVPETPLATQLNTGRQTDWYESLSPTRSALRARRAQRRDRSAPYPSALTIRNSAVFPENAVNATRIQALPADTSEDMWAQLGSTPIVEASVGSVLPAEENTGPVATADNRAREQLPTTAAAFSLRTIYEANEGDEQASVVAEVPTVDELAGEYSPSPPHARIIPNSSKRAWRGSPSPTIEHRIRGRNKRARAALPSEPDLEQGMSAELHGNPWALSSEEEGEDGNSATRLDRPLATSTPVLRSEPPSRLHAVQSDDDFFLDNVNTSGRPPTPHNMQNSSFLERLRRSAGANDFRVKSIYYRPDTDPHSHDHVPRTTMGRSSPLPPSSPIPSESPSRPISERDVQSLLKRNQDRFDSLLGRQESSRIQTAPRTRHDLEERPHASRSHPSTRSNARDHEHAAQGHIDRSTRRERPQNTREDAQDADVSKNGYIPLPNTRAAIYLQEQIEARAAEWTRTGPASRKPHASEASTEAAAPSPSDLRRQQQSRASTRSAMDVSSRRSPTQEPTREEGRERTALSRNRWMDTVLGSTRDTSPTPGPGRAKNPSSPMPPPLDPTTMSHNAIPTALTATAPEVDRPMTTDHRLTARVHRDDPEALIRGTSQRWIGAVWADDPNTSVLVEVFNFQFTDNIQANRIMVETLRQVTYLITGEKQVSIVPPDLDDRNLRRLRDAPRVWAIRGLSPAGEEAMLSRFPWSFRAISFFTYKRTVTPDTWIMALDGFFDENHLAIASAIREVLEEDEHWKLLATLTRDHPELRSLPRGERVNAILDSIVIQTWRLSNQNVVANVHIRPPTYDIPKWREWAAKLRGRTYGNFINGTGIVRRISNCLGCNSVDHPAHLCTFHDLPGWKGPRAGAGTYSPLVTAAPMMNGPPPPRNNSHFRGGGPARGGMRTPTRRRGRGGAPGQTRN</sequence>
<feature type="region of interest" description="Disordered" evidence="1">
    <location>
        <begin position="40"/>
        <end position="78"/>
    </location>
</feature>
<feature type="compositionally biased region" description="Basic and acidic residues" evidence="1">
    <location>
        <begin position="475"/>
        <end position="503"/>
    </location>
</feature>
<reference evidence="2 3" key="1">
    <citation type="journal article" date="2019" name="Nat. Ecol. Evol.">
        <title>Megaphylogeny resolves global patterns of mushroom evolution.</title>
        <authorList>
            <person name="Varga T."/>
            <person name="Krizsan K."/>
            <person name="Foldi C."/>
            <person name="Dima B."/>
            <person name="Sanchez-Garcia M."/>
            <person name="Sanchez-Ramirez S."/>
            <person name="Szollosi G.J."/>
            <person name="Szarkandi J.G."/>
            <person name="Papp V."/>
            <person name="Albert L."/>
            <person name="Andreopoulos W."/>
            <person name="Angelini C."/>
            <person name="Antonin V."/>
            <person name="Barry K.W."/>
            <person name="Bougher N.L."/>
            <person name="Buchanan P."/>
            <person name="Buyck B."/>
            <person name="Bense V."/>
            <person name="Catcheside P."/>
            <person name="Chovatia M."/>
            <person name="Cooper J."/>
            <person name="Damon W."/>
            <person name="Desjardin D."/>
            <person name="Finy P."/>
            <person name="Geml J."/>
            <person name="Haridas S."/>
            <person name="Hughes K."/>
            <person name="Justo A."/>
            <person name="Karasinski D."/>
            <person name="Kautmanova I."/>
            <person name="Kiss B."/>
            <person name="Kocsube S."/>
            <person name="Kotiranta H."/>
            <person name="LaButti K.M."/>
            <person name="Lechner B.E."/>
            <person name="Liimatainen K."/>
            <person name="Lipzen A."/>
            <person name="Lukacs Z."/>
            <person name="Mihaltcheva S."/>
            <person name="Morgado L.N."/>
            <person name="Niskanen T."/>
            <person name="Noordeloos M.E."/>
            <person name="Ohm R.A."/>
            <person name="Ortiz-Santana B."/>
            <person name="Ovrebo C."/>
            <person name="Racz N."/>
            <person name="Riley R."/>
            <person name="Savchenko A."/>
            <person name="Shiryaev A."/>
            <person name="Soop K."/>
            <person name="Spirin V."/>
            <person name="Szebenyi C."/>
            <person name="Tomsovsky M."/>
            <person name="Tulloss R.E."/>
            <person name="Uehling J."/>
            <person name="Grigoriev I.V."/>
            <person name="Vagvolgyi C."/>
            <person name="Papp T."/>
            <person name="Martin F.M."/>
            <person name="Miettinen O."/>
            <person name="Hibbett D.S."/>
            <person name="Nagy L.G."/>
        </authorList>
    </citation>
    <scope>NUCLEOTIDE SEQUENCE [LARGE SCALE GENOMIC DNA]</scope>
    <source>
        <strain evidence="2 3">HHB13444</strain>
    </source>
</reference>
<feature type="region of interest" description="Disordered" evidence="1">
    <location>
        <begin position="233"/>
        <end position="337"/>
    </location>
</feature>
<dbReference type="EMBL" id="ML210990">
    <property type="protein sequence ID" value="TFK92932.1"/>
    <property type="molecule type" value="Genomic_DNA"/>
</dbReference>
<feature type="compositionally biased region" description="Low complexity" evidence="1">
    <location>
        <begin position="49"/>
        <end position="70"/>
    </location>
</feature>
<keyword evidence="3" id="KW-1185">Reference proteome</keyword>
<feature type="region of interest" description="Disordered" evidence="1">
    <location>
        <begin position="952"/>
        <end position="991"/>
    </location>
</feature>
<feature type="compositionally biased region" description="Basic and acidic residues" evidence="1">
    <location>
        <begin position="455"/>
        <end position="464"/>
    </location>
</feature>
<feature type="region of interest" description="Disordered" evidence="1">
    <location>
        <begin position="437"/>
        <end position="514"/>
    </location>
</feature>
<name>A0A5C3PTU0_9APHY</name>
<evidence type="ECO:0000313" key="2">
    <source>
        <dbReference type="EMBL" id="TFK92932.1"/>
    </source>
</evidence>
<feature type="region of interest" description="Disordered" evidence="1">
    <location>
        <begin position="537"/>
        <end position="643"/>
    </location>
</feature>
<gene>
    <name evidence="2" type="ORF">K466DRAFT_562026</name>
</gene>
<dbReference type="Proteomes" id="UP000308197">
    <property type="component" value="Unassembled WGS sequence"/>
</dbReference>
<dbReference type="AlphaFoldDB" id="A0A5C3PTU0"/>
<proteinExistence type="predicted"/>